<evidence type="ECO:0000313" key="3">
    <source>
        <dbReference type="Proteomes" id="UP001165044"/>
    </source>
</evidence>
<protein>
    <recommendedName>
        <fullName evidence="4">SPOR domain-containing protein</fullName>
    </recommendedName>
</protein>
<feature type="signal peptide" evidence="1">
    <location>
        <begin position="1"/>
        <end position="21"/>
    </location>
</feature>
<feature type="chain" id="PRO_5045395214" description="SPOR domain-containing protein" evidence="1">
    <location>
        <begin position="22"/>
        <end position="409"/>
    </location>
</feature>
<gene>
    <name evidence="2" type="ORF">GETHED_22420</name>
</gene>
<name>A0ABQ5PZS8_9BACT</name>
<keyword evidence="3" id="KW-1185">Reference proteome</keyword>
<dbReference type="EMBL" id="BSDC01000003">
    <property type="protein sequence ID" value="GLH67878.1"/>
    <property type="molecule type" value="Genomic_DNA"/>
</dbReference>
<reference evidence="2" key="1">
    <citation type="journal article" date="2023" name="Antonie Van Leeuwenhoek">
        <title>Mesoterricola silvestris gen. nov., sp. nov., Mesoterricola sediminis sp. nov., Geothrix oryzae sp. nov., Geothrix edaphica sp. nov., Geothrix rubra sp. nov., and Geothrix limicola sp. nov., six novel members of Acidobacteriota isolated from soils.</title>
        <authorList>
            <person name="Itoh H."/>
            <person name="Sugisawa Y."/>
            <person name="Mise K."/>
            <person name="Xu Z."/>
            <person name="Kuniyasu M."/>
            <person name="Ushijima N."/>
            <person name="Kawano K."/>
            <person name="Kobayashi E."/>
            <person name="Shiratori Y."/>
            <person name="Masuda Y."/>
            <person name="Senoo K."/>
        </authorList>
    </citation>
    <scope>NUCLEOTIDE SEQUENCE</scope>
    <source>
        <strain evidence="2">Red802</strain>
    </source>
</reference>
<evidence type="ECO:0008006" key="4">
    <source>
        <dbReference type="Google" id="ProtNLM"/>
    </source>
</evidence>
<comment type="caution">
    <text evidence="2">The sequence shown here is derived from an EMBL/GenBank/DDBJ whole genome shotgun (WGS) entry which is preliminary data.</text>
</comment>
<dbReference type="Proteomes" id="UP001165044">
    <property type="component" value="Unassembled WGS sequence"/>
</dbReference>
<sequence length="409" mass="43305">MLPLLPLVALYAQAPASPALATVTAEPREVRPGESVLLTWACPRSTQVRLEPGGMILPGRSQVTLRPAYTTTYRLFDASPGAESGGAELGHAEVRVTPGLPLGEAARICAFDASAKAVLPGDPVVLKWECAGSAKVRLEPGGLELDGKSEVTVTPLESTRYTITANNAAGGQSRTLEVSVLGHQALALAKAARTPTASVCSFEASRTVVKPGEQVDLKWVCQGDAKVRLEPGGLELDGQSSIAVVPDRTTVYTLSVSNLMGGSSRSVEVQVEAPRRVLTEKDLADPEEAVKPLEHMDLQEALHRGAALRAAAPEGAWTLRLVVSGRADGLKQVARAAGPKAPGVLVLPYVRPDGFRWWQACYGAYPTRAAALKAWRSAPEALKKAFHDALPLRLQRLPGDPPKVEPSRG</sequence>
<keyword evidence="1" id="KW-0732">Signal</keyword>
<evidence type="ECO:0000313" key="2">
    <source>
        <dbReference type="EMBL" id="GLH67878.1"/>
    </source>
</evidence>
<dbReference type="Gene3D" id="3.30.70.1070">
    <property type="entry name" value="Sporulation related repeat"/>
    <property type="match status" value="1"/>
</dbReference>
<organism evidence="2 3">
    <name type="scientific">Geothrix edaphica</name>
    <dbReference type="NCBI Taxonomy" id="2927976"/>
    <lineage>
        <taxon>Bacteria</taxon>
        <taxon>Pseudomonadati</taxon>
        <taxon>Acidobacteriota</taxon>
        <taxon>Holophagae</taxon>
        <taxon>Holophagales</taxon>
        <taxon>Holophagaceae</taxon>
        <taxon>Geothrix</taxon>
    </lineage>
</organism>
<dbReference type="RefSeq" id="WP_285609355.1">
    <property type="nucleotide sequence ID" value="NZ_BSDC01000003.1"/>
</dbReference>
<dbReference type="InterPro" id="IPR036680">
    <property type="entry name" value="SPOR-like_sf"/>
</dbReference>
<accession>A0ABQ5PZS8</accession>
<evidence type="ECO:0000256" key="1">
    <source>
        <dbReference type="SAM" id="SignalP"/>
    </source>
</evidence>
<proteinExistence type="predicted"/>